<proteinExistence type="predicted"/>
<dbReference type="AlphaFoldDB" id="A0A4S3MMK7"/>
<organism evidence="2 3">
    <name type="scientific">Aliigemmobacter aestuarii</name>
    <dbReference type="NCBI Taxonomy" id="1445661"/>
    <lineage>
        <taxon>Bacteria</taxon>
        <taxon>Pseudomonadati</taxon>
        <taxon>Pseudomonadota</taxon>
        <taxon>Alphaproteobacteria</taxon>
        <taxon>Rhodobacterales</taxon>
        <taxon>Paracoccaceae</taxon>
        <taxon>Aliigemmobacter</taxon>
    </lineage>
</organism>
<dbReference type="Proteomes" id="UP000309450">
    <property type="component" value="Unassembled WGS sequence"/>
</dbReference>
<gene>
    <name evidence="2" type="ORF">E7811_09655</name>
</gene>
<name>A0A4S3MMK7_9RHOB</name>
<reference evidence="2 3" key="1">
    <citation type="submission" date="2019-04" db="EMBL/GenBank/DDBJ databases">
        <title>Draft genome sequence of Gemmobacter aestuarii sp. nov.</title>
        <authorList>
            <person name="Hameed A."/>
            <person name="Lin S.-Y."/>
            <person name="Shahina M."/>
            <person name="Lai W.-A."/>
            <person name="Young C.-C."/>
        </authorList>
    </citation>
    <scope>NUCLEOTIDE SEQUENCE [LARGE SCALE GENOMIC DNA]</scope>
    <source>
        <strain evidence="2 3">CC-PW-75</strain>
    </source>
</reference>
<dbReference type="OrthoDB" id="7843865at2"/>
<feature type="chain" id="PRO_5020969188" evidence="1">
    <location>
        <begin position="19"/>
        <end position="223"/>
    </location>
</feature>
<dbReference type="RefSeq" id="WP_136394433.1">
    <property type="nucleotide sequence ID" value="NZ_SSND01000002.1"/>
</dbReference>
<keyword evidence="3" id="KW-1185">Reference proteome</keyword>
<accession>A0A4S3MMK7</accession>
<feature type="signal peptide" evidence="1">
    <location>
        <begin position="1"/>
        <end position="18"/>
    </location>
</feature>
<sequence length="223" mass="22770">MRRLCLLFLAAFPLAASAEDTAAPNLDPSAVTAPGLVARMVTAQALFAAGQLQKDALSMLAAAHLAGSVTLIATERQPEAGAATAIDGEGPPLPPDAAAMAAAARAALDPDETLAIVLAEEEAANRLIPAGSLRSTQAVLAPGAAQDWRLAFDGQALAEVGIIGAGQVPLRMTVTDAAGAVICMPQTQKPTASCAFVPRESGYFTLRVENLSEQPASYLLLTN</sequence>
<evidence type="ECO:0000313" key="2">
    <source>
        <dbReference type="EMBL" id="THD83539.1"/>
    </source>
</evidence>
<protein>
    <submittedName>
        <fullName evidence="2">Uncharacterized protein</fullName>
    </submittedName>
</protein>
<evidence type="ECO:0000313" key="3">
    <source>
        <dbReference type="Proteomes" id="UP000309450"/>
    </source>
</evidence>
<dbReference type="EMBL" id="SSND01000002">
    <property type="protein sequence ID" value="THD83539.1"/>
    <property type="molecule type" value="Genomic_DNA"/>
</dbReference>
<comment type="caution">
    <text evidence="2">The sequence shown here is derived from an EMBL/GenBank/DDBJ whole genome shotgun (WGS) entry which is preliminary data.</text>
</comment>
<keyword evidence="1" id="KW-0732">Signal</keyword>
<evidence type="ECO:0000256" key="1">
    <source>
        <dbReference type="SAM" id="SignalP"/>
    </source>
</evidence>